<comment type="caution">
    <text evidence="2">The sequence shown here is derived from an EMBL/GenBank/DDBJ whole genome shotgun (WGS) entry which is preliminary data.</text>
</comment>
<evidence type="ECO:0000256" key="1">
    <source>
        <dbReference type="ARBA" id="ARBA00022801"/>
    </source>
</evidence>
<dbReference type="InterPro" id="IPR005754">
    <property type="entry name" value="Sortase"/>
</dbReference>
<reference evidence="2 3" key="1">
    <citation type="journal article" date="2016" name="Nat. Commun.">
        <title>Thousands of microbial genomes shed light on interconnected biogeochemical processes in an aquifer system.</title>
        <authorList>
            <person name="Anantharaman K."/>
            <person name="Brown C.T."/>
            <person name="Hug L.A."/>
            <person name="Sharon I."/>
            <person name="Castelle C.J."/>
            <person name="Probst A.J."/>
            <person name="Thomas B.C."/>
            <person name="Singh A."/>
            <person name="Wilkins M.J."/>
            <person name="Karaoz U."/>
            <person name="Brodie E.L."/>
            <person name="Williams K.H."/>
            <person name="Hubbard S.S."/>
            <person name="Banfield J.F."/>
        </authorList>
    </citation>
    <scope>NUCLEOTIDE SEQUENCE [LARGE SCALE GENOMIC DNA]</scope>
</reference>
<sequence>MNKLDKGDEDYLTYSNGRFKYRVTETKIISPEDIGYLDKKTDKKTVTLMTCWPAGTSLKRLLVIGELT</sequence>
<accession>A0A1F5JDM3</accession>
<name>A0A1F5JDM3_9BACT</name>
<dbReference type="NCBIfam" id="TIGR01076">
    <property type="entry name" value="sortase_fam"/>
    <property type="match status" value="1"/>
</dbReference>
<dbReference type="InterPro" id="IPR023365">
    <property type="entry name" value="Sortase_dom-sf"/>
</dbReference>
<dbReference type="AlphaFoldDB" id="A0A1F5JDM3"/>
<organism evidence="2 3">
    <name type="scientific">Candidatus Daviesbacteria bacterium RIFCSPHIGHO2_02_FULL_39_12</name>
    <dbReference type="NCBI Taxonomy" id="1797770"/>
    <lineage>
        <taxon>Bacteria</taxon>
        <taxon>Candidatus Daviesiibacteriota</taxon>
    </lineage>
</organism>
<evidence type="ECO:0000313" key="3">
    <source>
        <dbReference type="Proteomes" id="UP000177042"/>
    </source>
</evidence>
<dbReference type="GO" id="GO:0016787">
    <property type="term" value="F:hydrolase activity"/>
    <property type="evidence" value="ECO:0007669"/>
    <property type="project" value="UniProtKB-KW"/>
</dbReference>
<dbReference type="SUPFAM" id="SSF63817">
    <property type="entry name" value="Sortase"/>
    <property type="match status" value="1"/>
</dbReference>
<evidence type="ECO:0000313" key="2">
    <source>
        <dbReference type="EMBL" id="OGE26590.1"/>
    </source>
</evidence>
<dbReference type="Proteomes" id="UP000177042">
    <property type="component" value="Unassembled WGS sequence"/>
</dbReference>
<proteinExistence type="predicted"/>
<gene>
    <name evidence="2" type="ORF">A3C26_04280</name>
</gene>
<protein>
    <recommendedName>
        <fullName evidence="4">Sortase</fullName>
    </recommendedName>
</protein>
<keyword evidence="1" id="KW-0378">Hydrolase</keyword>
<dbReference type="EMBL" id="MFCX01000007">
    <property type="protein sequence ID" value="OGE26590.1"/>
    <property type="molecule type" value="Genomic_DNA"/>
</dbReference>
<dbReference type="Pfam" id="PF04203">
    <property type="entry name" value="Sortase"/>
    <property type="match status" value="1"/>
</dbReference>
<dbReference type="Gene3D" id="2.40.260.10">
    <property type="entry name" value="Sortase"/>
    <property type="match status" value="1"/>
</dbReference>
<evidence type="ECO:0008006" key="4">
    <source>
        <dbReference type="Google" id="ProtNLM"/>
    </source>
</evidence>